<comment type="caution">
    <text evidence="1">The sequence shown here is derived from an EMBL/GenBank/DDBJ whole genome shotgun (WGS) entry which is preliminary data.</text>
</comment>
<evidence type="ECO:0000313" key="2">
    <source>
        <dbReference type="Proteomes" id="UP001057402"/>
    </source>
</evidence>
<dbReference type="EMBL" id="CM042884">
    <property type="protein sequence ID" value="KAI4368294.1"/>
    <property type="molecule type" value="Genomic_DNA"/>
</dbReference>
<protein>
    <submittedName>
        <fullName evidence="1">Uncharacterized protein</fullName>
    </submittedName>
</protein>
<dbReference type="Proteomes" id="UP001057402">
    <property type="component" value="Chromosome 5"/>
</dbReference>
<evidence type="ECO:0000313" key="1">
    <source>
        <dbReference type="EMBL" id="KAI4368294.1"/>
    </source>
</evidence>
<organism evidence="1 2">
    <name type="scientific">Melastoma candidum</name>
    <dbReference type="NCBI Taxonomy" id="119954"/>
    <lineage>
        <taxon>Eukaryota</taxon>
        <taxon>Viridiplantae</taxon>
        <taxon>Streptophyta</taxon>
        <taxon>Embryophyta</taxon>
        <taxon>Tracheophyta</taxon>
        <taxon>Spermatophyta</taxon>
        <taxon>Magnoliopsida</taxon>
        <taxon>eudicotyledons</taxon>
        <taxon>Gunneridae</taxon>
        <taxon>Pentapetalae</taxon>
        <taxon>rosids</taxon>
        <taxon>malvids</taxon>
        <taxon>Myrtales</taxon>
        <taxon>Melastomataceae</taxon>
        <taxon>Melastomatoideae</taxon>
        <taxon>Melastomateae</taxon>
        <taxon>Melastoma</taxon>
    </lineage>
</organism>
<proteinExistence type="predicted"/>
<gene>
    <name evidence="1" type="ORF">MLD38_016868</name>
</gene>
<accession>A0ACB9QNY4</accession>
<name>A0ACB9QNY4_9MYRT</name>
<reference evidence="2" key="1">
    <citation type="journal article" date="2023" name="Front. Plant Sci.">
        <title>Chromosomal-level genome assembly of Melastoma candidum provides insights into trichome evolution.</title>
        <authorList>
            <person name="Zhong Y."/>
            <person name="Wu W."/>
            <person name="Sun C."/>
            <person name="Zou P."/>
            <person name="Liu Y."/>
            <person name="Dai S."/>
            <person name="Zhou R."/>
        </authorList>
    </citation>
    <scope>NUCLEOTIDE SEQUENCE [LARGE SCALE GENOMIC DNA]</scope>
</reference>
<sequence length="252" mass="27664">MARQALDGVGLPLDEPSSAAAAAAAACGRGDTAEAEAQVVVVAVVEEKGGFGSTNNDGKSKKREGVSVVECRICQEEDEVHAMESPCACRGTLKFAHRKCIQRWCNKKGDIRCEICNQVFSPNYSAPPAIMGPELVEIDVRQAWAQHINIRDSHLIALAAAERQLLQSHYEDYAVENTSSVACLRSVAVVLLTILLLRQVVLLTQETGTILDSLTYFNYQVSVLLSFLLPCYVMVRSCYVQSQRRQVYMNHG</sequence>
<keyword evidence="2" id="KW-1185">Reference proteome</keyword>